<dbReference type="Proteomes" id="UP000091857">
    <property type="component" value="Chromosome 14"/>
</dbReference>
<proteinExistence type="predicted"/>
<evidence type="ECO:0000313" key="1">
    <source>
        <dbReference type="EMBL" id="KAG8639446.1"/>
    </source>
</evidence>
<organism evidence="1 2">
    <name type="scientific">Manihot esculenta</name>
    <name type="common">Cassava</name>
    <name type="synonym">Jatropha manihot</name>
    <dbReference type="NCBI Taxonomy" id="3983"/>
    <lineage>
        <taxon>Eukaryota</taxon>
        <taxon>Viridiplantae</taxon>
        <taxon>Streptophyta</taxon>
        <taxon>Embryophyta</taxon>
        <taxon>Tracheophyta</taxon>
        <taxon>Spermatophyta</taxon>
        <taxon>Magnoliopsida</taxon>
        <taxon>eudicotyledons</taxon>
        <taxon>Gunneridae</taxon>
        <taxon>Pentapetalae</taxon>
        <taxon>rosids</taxon>
        <taxon>fabids</taxon>
        <taxon>Malpighiales</taxon>
        <taxon>Euphorbiaceae</taxon>
        <taxon>Crotonoideae</taxon>
        <taxon>Manihoteae</taxon>
        <taxon>Manihot</taxon>
    </lineage>
</organism>
<sequence length="410" mass="45684">MDCNFLWLYIEHAATSCFRSNLPKPTFTLYPLYQTTIMDSCKLLFPFLLCSLFFFVLPLASHAHLLKACQFEAIYNLGDSISDTGNLIREDPASVFGRLPYGQNFCFSATGRCSNGLLMIDFIAKSAGVPLLNAYLNECSTKTHGVNFAVAGSTALPVQFLAENRIIAPVTNSSLSVQLNWMTAHFNSTCHNSKDCIEKYKKSLFMVGEIGGNDYNYALLQGKTIDELKPMIPDVVNAIKDAVARVIGFGATRVVVPGNFPIGCMPIYLTGFHTNDTNDSNAYDELHCLKGLNNFAIYHNELLQQGIIALQEEHPHGTIVYGDYYNAYKWVLQKAALLGFDPNSVQKACCGCGGDYDFSLERFCGAPDVPVCAKPEERMSWDGIHSTQKAYFFMARWLIRDIFQKLRCIA</sequence>
<keyword evidence="2" id="KW-1185">Reference proteome</keyword>
<reference evidence="2" key="1">
    <citation type="journal article" date="2016" name="Nat. Biotechnol.">
        <title>Sequencing wild and cultivated cassava and related species reveals extensive interspecific hybridization and genetic diversity.</title>
        <authorList>
            <person name="Bredeson J.V."/>
            <person name="Lyons J.B."/>
            <person name="Prochnik S.E."/>
            <person name="Wu G.A."/>
            <person name="Ha C.M."/>
            <person name="Edsinger-Gonzales E."/>
            <person name="Grimwood J."/>
            <person name="Schmutz J."/>
            <person name="Rabbi I.Y."/>
            <person name="Egesi C."/>
            <person name="Nauluvula P."/>
            <person name="Lebot V."/>
            <person name="Ndunguru J."/>
            <person name="Mkamilo G."/>
            <person name="Bart R.S."/>
            <person name="Setter T.L."/>
            <person name="Gleadow R.M."/>
            <person name="Kulakow P."/>
            <person name="Ferguson M.E."/>
            <person name="Rounsley S."/>
            <person name="Rokhsar D.S."/>
        </authorList>
    </citation>
    <scope>NUCLEOTIDE SEQUENCE [LARGE SCALE GENOMIC DNA]</scope>
    <source>
        <strain evidence="2">cv. AM560-2</strain>
    </source>
</reference>
<protein>
    <submittedName>
        <fullName evidence="1">Uncharacterized protein</fullName>
    </submittedName>
</protein>
<evidence type="ECO:0000313" key="2">
    <source>
        <dbReference type="Proteomes" id="UP000091857"/>
    </source>
</evidence>
<name>A0ACB7GL28_MANES</name>
<comment type="caution">
    <text evidence="1">The sequence shown here is derived from an EMBL/GenBank/DDBJ whole genome shotgun (WGS) entry which is preliminary data.</text>
</comment>
<accession>A0ACB7GL28</accession>
<gene>
    <name evidence="1" type="ORF">MANES_14G144200v8</name>
</gene>
<dbReference type="EMBL" id="CM004400">
    <property type="protein sequence ID" value="KAG8639446.1"/>
    <property type="molecule type" value="Genomic_DNA"/>
</dbReference>